<dbReference type="Proteomes" id="UP000464314">
    <property type="component" value="Chromosome"/>
</dbReference>
<dbReference type="AlphaFoldDB" id="A0A6P1TNN9"/>
<organism evidence="3 4">
    <name type="scientific">Anaerocolumna sedimenticola</name>
    <dbReference type="NCBI Taxonomy" id="2696063"/>
    <lineage>
        <taxon>Bacteria</taxon>
        <taxon>Bacillati</taxon>
        <taxon>Bacillota</taxon>
        <taxon>Clostridia</taxon>
        <taxon>Lachnospirales</taxon>
        <taxon>Lachnospiraceae</taxon>
        <taxon>Anaerocolumna</taxon>
    </lineage>
</organism>
<dbReference type="SUPFAM" id="SSF51215">
    <property type="entry name" value="Regulatory protein AraC"/>
    <property type="match status" value="1"/>
</dbReference>
<sequence>MLYLVSDVKYPIHYLTSGNLTNNHNFVHPDRNLDSNVLIIIRKGTLHINQNGVNYDIGPDQFIILFAGWHHYGYKPSEEPLSYYWAHFTIQDPDYKYYNSSSLKRNLEIWNVGPSQTPFTMTNYIMPEFGTLPNDNRSSLFLFSCLILQKEKIMRQLTAAIIY</sequence>
<dbReference type="GO" id="GO:0006355">
    <property type="term" value="P:regulation of DNA-templated transcription"/>
    <property type="evidence" value="ECO:0007669"/>
    <property type="project" value="InterPro"/>
</dbReference>
<reference evidence="3 4" key="1">
    <citation type="submission" date="2020-01" db="EMBL/GenBank/DDBJ databases">
        <title>Genome analysis of Anaerocolumna sp. CBA3638.</title>
        <authorList>
            <person name="Kim J."/>
            <person name="Roh S.W."/>
        </authorList>
    </citation>
    <scope>NUCLEOTIDE SEQUENCE [LARGE SCALE GENOMIC DNA]</scope>
    <source>
        <strain evidence="3 4">CBA3638</strain>
    </source>
</reference>
<dbReference type="InterPro" id="IPR037923">
    <property type="entry name" value="HTH-like"/>
</dbReference>
<gene>
    <name evidence="3" type="ORF">Ana3638_09550</name>
</gene>
<dbReference type="InterPro" id="IPR003313">
    <property type="entry name" value="AraC-bd"/>
</dbReference>
<dbReference type="KEGG" id="anr:Ana3638_09550"/>
<protein>
    <recommendedName>
        <fullName evidence="2">AraC-type arabinose-binding/dimerisation domain-containing protein</fullName>
    </recommendedName>
</protein>
<dbReference type="EMBL" id="CP048000">
    <property type="protein sequence ID" value="QHQ60988.1"/>
    <property type="molecule type" value="Genomic_DNA"/>
</dbReference>
<proteinExistence type="predicted"/>
<dbReference type="GO" id="GO:0003677">
    <property type="term" value="F:DNA binding"/>
    <property type="evidence" value="ECO:0007669"/>
    <property type="project" value="UniProtKB-KW"/>
</dbReference>
<feature type="domain" description="AraC-type arabinose-binding/dimerisation" evidence="2">
    <location>
        <begin position="23"/>
        <end position="88"/>
    </location>
</feature>
<dbReference type="Pfam" id="PF02311">
    <property type="entry name" value="AraC_binding"/>
    <property type="match status" value="1"/>
</dbReference>
<evidence type="ECO:0000313" key="4">
    <source>
        <dbReference type="Proteomes" id="UP000464314"/>
    </source>
</evidence>
<keyword evidence="4" id="KW-1185">Reference proteome</keyword>
<evidence type="ECO:0000313" key="3">
    <source>
        <dbReference type="EMBL" id="QHQ60988.1"/>
    </source>
</evidence>
<keyword evidence="1" id="KW-0238">DNA-binding</keyword>
<dbReference type="RefSeq" id="WP_161837816.1">
    <property type="nucleotide sequence ID" value="NZ_CP048000.1"/>
</dbReference>
<accession>A0A6P1TNN9</accession>
<evidence type="ECO:0000259" key="2">
    <source>
        <dbReference type="Pfam" id="PF02311"/>
    </source>
</evidence>
<name>A0A6P1TNN9_9FIRM</name>
<evidence type="ECO:0000256" key="1">
    <source>
        <dbReference type="ARBA" id="ARBA00023125"/>
    </source>
</evidence>